<feature type="compositionally biased region" description="Polar residues" evidence="1">
    <location>
        <begin position="31"/>
        <end position="49"/>
    </location>
</feature>
<dbReference type="AlphaFoldDB" id="A0A0K0GMC1"/>
<sequence>MRDAPTCVDAPCRQRSVRTAAEVLHVAGITSQSDPAIASNPTDVRQPNQAAPDRLLHSNT</sequence>
<evidence type="ECO:0000256" key="1">
    <source>
        <dbReference type="SAM" id="MobiDB-lite"/>
    </source>
</evidence>
<dbReference type="Proteomes" id="UP000001740">
    <property type="component" value="Chromosome"/>
</dbReference>
<evidence type="ECO:0000313" key="2">
    <source>
        <dbReference type="EMBL" id="ACD59841.1"/>
    </source>
</evidence>
<proteinExistence type="predicted"/>
<reference evidence="2 3" key="1">
    <citation type="journal article" date="2008" name="BMC Genomics">
        <title>Genome sequence and rapid evolution of the rice pathogen Xanthomonas oryzae pv. oryzae PXO99A.</title>
        <authorList>
            <person name="Salzberg S.L."/>
            <person name="Sommer D.D."/>
            <person name="Schatz M.C."/>
            <person name="Phillippy A.M."/>
            <person name="Rabinowicz P.D."/>
            <person name="Tsuge S."/>
            <person name="Furutani A."/>
            <person name="Ochiai H."/>
            <person name="Delcher A.L."/>
            <person name="Kelley D."/>
            <person name="Madupu R."/>
            <person name="Puiu D."/>
            <person name="Radune D."/>
            <person name="Shumway M."/>
            <person name="Trapnell C."/>
            <person name="Aparna G."/>
            <person name="Jha G."/>
            <person name="Pandey A."/>
            <person name="Patil P.B."/>
            <person name="Ishihara H."/>
            <person name="Meyer D.F."/>
            <person name="Szurek B."/>
            <person name="Verdier V."/>
            <person name="Koebnik R."/>
            <person name="Dow J.M."/>
            <person name="Ryan R.P."/>
            <person name="Hirata H."/>
            <person name="Tsuyumu S."/>
            <person name="Won Lee S."/>
            <person name="Seo Y.S."/>
            <person name="Sriariyanum M."/>
            <person name="Ronald P.C."/>
            <person name="Sonti R.V."/>
            <person name="Van Sluys M.A."/>
            <person name="Leach J.E."/>
            <person name="White F.F."/>
            <person name="Bogdanove A.J."/>
        </authorList>
    </citation>
    <scope>NUCLEOTIDE SEQUENCE [LARGE SCALE GENOMIC DNA]</scope>
    <source>
        <strain evidence="2 3">PXO99A</strain>
    </source>
</reference>
<accession>A0A0K0GMC1</accession>
<dbReference type="HOGENOM" id="CLU_2940788_0_0_6"/>
<dbReference type="EMBL" id="CP000967">
    <property type="protein sequence ID" value="ACD59841.1"/>
    <property type="molecule type" value="Genomic_DNA"/>
</dbReference>
<evidence type="ECO:0000313" key="3">
    <source>
        <dbReference type="Proteomes" id="UP000001740"/>
    </source>
</evidence>
<organism evidence="2 3">
    <name type="scientific">Xanthomonas oryzae pv. oryzae (strain PXO99A)</name>
    <dbReference type="NCBI Taxonomy" id="360094"/>
    <lineage>
        <taxon>Bacteria</taxon>
        <taxon>Pseudomonadati</taxon>
        <taxon>Pseudomonadota</taxon>
        <taxon>Gammaproteobacteria</taxon>
        <taxon>Lysobacterales</taxon>
        <taxon>Lysobacteraceae</taxon>
        <taxon>Xanthomonas</taxon>
    </lineage>
</organism>
<feature type="region of interest" description="Disordered" evidence="1">
    <location>
        <begin position="31"/>
        <end position="60"/>
    </location>
</feature>
<gene>
    <name evidence="2" type="ordered locus">PXO_05660</name>
</gene>
<protein>
    <submittedName>
        <fullName evidence="2">Uncharacterized protein</fullName>
    </submittedName>
</protein>
<name>A0A0K0GMC1_XANOP</name>
<dbReference type="KEGG" id="xop:PXO_05660"/>